<keyword evidence="6" id="KW-0804">Transcription</keyword>
<dbReference type="GO" id="GO:0005634">
    <property type="term" value="C:nucleus"/>
    <property type="evidence" value="ECO:0007669"/>
    <property type="project" value="UniProtKB-SubCell"/>
</dbReference>
<evidence type="ECO:0000313" key="11">
    <source>
        <dbReference type="EMBL" id="CAD5112380.1"/>
    </source>
</evidence>
<proteinExistence type="predicted"/>
<dbReference type="SUPFAM" id="SSF57667">
    <property type="entry name" value="beta-beta-alpha zinc fingers"/>
    <property type="match status" value="2"/>
</dbReference>
<dbReference type="Proteomes" id="UP000549394">
    <property type="component" value="Unassembled WGS sequence"/>
</dbReference>
<evidence type="ECO:0000313" key="12">
    <source>
        <dbReference type="Proteomes" id="UP000549394"/>
    </source>
</evidence>
<dbReference type="InterPro" id="IPR013087">
    <property type="entry name" value="Znf_C2H2_type"/>
</dbReference>
<comment type="subcellular location">
    <subcellularLocation>
        <location evidence="1">Nucleus</location>
    </subcellularLocation>
</comment>
<keyword evidence="5" id="KW-0805">Transcription regulation</keyword>
<keyword evidence="3 8" id="KW-0863">Zinc-finger</keyword>
<protein>
    <submittedName>
        <fullName evidence="11">DgyrCDS1603</fullName>
    </submittedName>
</protein>
<dbReference type="PROSITE" id="PS00028">
    <property type="entry name" value="ZINC_FINGER_C2H2_1"/>
    <property type="match status" value="4"/>
</dbReference>
<dbReference type="AlphaFoldDB" id="A0A7I8V814"/>
<organism evidence="11 12">
    <name type="scientific">Dimorphilus gyrociliatus</name>
    <dbReference type="NCBI Taxonomy" id="2664684"/>
    <lineage>
        <taxon>Eukaryota</taxon>
        <taxon>Metazoa</taxon>
        <taxon>Spiralia</taxon>
        <taxon>Lophotrochozoa</taxon>
        <taxon>Annelida</taxon>
        <taxon>Polychaeta</taxon>
        <taxon>Polychaeta incertae sedis</taxon>
        <taxon>Dinophilidae</taxon>
        <taxon>Dimorphilus</taxon>
    </lineage>
</organism>
<reference evidence="11 12" key="1">
    <citation type="submission" date="2020-08" db="EMBL/GenBank/DDBJ databases">
        <authorList>
            <person name="Hejnol A."/>
        </authorList>
    </citation>
    <scope>NUCLEOTIDE SEQUENCE [LARGE SCALE GENOMIC DNA]</scope>
</reference>
<dbReference type="InterPro" id="IPR036236">
    <property type="entry name" value="Znf_C2H2_sf"/>
</dbReference>
<feature type="region of interest" description="Disordered" evidence="9">
    <location>
        <begin position="102"/>
        <end position="123"/>
    </location>
</feature>
<keyword evidence="7" id="KW-0539">Nucleus</keyword>
<evidence type="ECO:0000256" key="2">
    <source>
        <dbReference type="ARBA" id="ARBA00022723"/>
    </source>
</evidence>
<keyword evidence="4" id="KW-0862">Zinc</keyword>
<dbReference type="SMART" id="SM00355">
    <property type="entry name" value="ZnF_C2H2"/>
    <property type="match status" value="11"/>
</dbReference>
<feature type="domain" description="C2H2-type" evidence="10">
    <location>
        <begin position="696"/>
        <end position="723"/>
    </location>
</feature>
<dbReference type="PROSITE" id="PS50157">
    <property type="entry name" value="ZINC_FINGER_C2H2_2"/>
    <property type="match status" value="3"/>
</dbReference>
<dbReference type="PANTHER" id="PTHR46179">
    <property type="entry name" value="ZINC FINGER PROTEIN"/>
    <property type="match status" value="1"/>
</dbReference>
<dbReference type="OrthoDB" id="3156061at2759"/>
<dbReference type="EMBL" id="CAJFCJ010000002">
    <property type="protein sequence ID" value="CAD5112380.1"/>
    <property type="molecule type" value="Genomic_DNA"/>
</dbReference>
<accession>A0A7I8V814</accession>
<feature type="region of interest" description="Disordered" evidence="9">
    <location>
        <begin position="1"/>
        <end position="31"/>
    </location>
</feature>
<evidence type="ECO:0000256" key="9">
    <source>
        <dbReference type="SAM" id="MobiDB-lite"/>
    </source>
</evidence>
<dbReference type="InterPro" id="IPR051061">
    <property type="entry name" value="Zinc_finger_trans_reg"/>
</dbReference>
<dbReference type="PANTHER" id="PTHR46179:SF13">
    <property type="entry name" value="C2H2-TYPE DOMAIN-CONTAINING PROTEIN"/>
    <property type="match status" value="1"/>
</dbReference>
<dbReference type="Pfam" id="PF00096">
    <property type="entry name" value="zf-C2H2"/>
    <property type="match status" value="2"/>
</dbReference>
<evidence type="ECO:0000256" key="1">
    <source>
        <dbReference type="ARBA" id="ARBA00004123"/>
    </source>
</evidence>
<feature type="compositionally biased region" description="Basic residues" evidence="9">
    <location>
        <begin position="114"/>
        <end position="123"/>
    </location>
</feature>
<keyword evidence="2" id="KW-0479">Metal-binding</keyword>
<name>A0A7I8V814_9ANNE</name>
<dbReference type="Gene3D" id="3.30.160.60">
    <property type="entry name" value="Classic Zinc Finger"/>
    <property type="match status" value="4"/>
</dbReference>
<gene>
    <name evidence="11" type="ORF">DGYR_LOCUS1535</name>
</gene>
<feature type="domain" description="C2H2-type" evidence="10">
    <location>
        <begin position="470"/>
        <end position="497"/>
    </location>
</feature>
<evidence type="ECO:0000256" key="6">
    <source>
        <dbReference type="ARBA" id="ARBA00023163"/>
    </source>
</evidence>
<evidence type="ECO:0000259" key="10">
    <source>
        <dbReference type="PROSITE" id="PS50157"/>
    </source>
</evidence>
<comment type="caution">
    <text evidence="11">The sequence shown here is derived from an EMBL/GenBank/DDBJ whole genome shotgun (WGS) entry which is preliminary data.</text>
</comment>
<evidence type="ECO:0000256" key="3">
    <source>
        <dbReference type="ARBA" id="ARBA00022771"/>
    </source>
</evidence>
<evidence type="ECO:0000256" key="8">
    <source>
        <dbReference type="PROSITE-ProRule" id="PRU00042"/>
    </source>
</evidence>
<evidence type="ECO:0000256" key="7">
    <source>
        <dbReference type="ARBA" id="ARBA00023242"/>
    </source>
</evidence>
<evidence type="ECO:0000256" key="5">
    <source>
        <dbReference type="ARBA" id="ARBA00023015"/>
    </source>
</evidence>
<evidence type="ECO:0000256" key="4">
    <source>
        <dbReference type="ARBA" id="ARBA00022833"/>
    </source>
</evidence>
<feature type="domain" description="C2H2-type" evidence="10">
    <location>
        <begin position="724"/>
        <end position="752"/>
    </location>
</feature>
<feature type="compositionally biased region" description="Basic and acidic residues" evidence="9">
    <location>
        <begin position="13"/>
        <end position="24"/>
    </location>
</feature>
<keyword evidence="12" id="KW-1185">Reference proteome</keyword>
<dbReference type="FunFam" id="3.30.160.60:FF:000446">
    <property type="entry name" value="Zinc finger protein"/>
    <property type="match status" value="1"/>
</dbReference>
<sequence>MKGKVTSNRKSQRLIDKKKKELKSLKPKKSVSSLRLKNLLRLQRRSWMENRKLKKSLKLPADTRRIFDIGNDWGEFEDMRKNHGGDKKTFIKHLLDLYKSTQKESSKPLSSKPTTRKKAQPPKRCIRVERVEPTFEVVNQEEMDTCSQDKELSAKNHPCSSKADIDAGKAIICEIDLEVEPDKTASDDEGEESYEGRRISGQPIDLYVEDKDDEEEDMDEPVKEGKGVKYLGEWNGGMENVTIDEDDFWTAREPKKKFRPTKVAIQDNDVPTGHKVTFHVKTLRNVDEEKKIIYCEAEGGVDIISEKPSKRTRNRPQEGFLKNPSVVLLLDNIHAAKEVPIVSFKEDFLFTDKFQDNKAEPVSINLKASIDYHEPSANSRTIFCTGSACISNLHCGYCGVLLPNNFEIDLRLEPTCKCTNCERPFSNNLNLRFHRKSYLKKMVCEVKECEFSCRSKDIMAKHSKMEHTIMICPTCGKSFDEYSKLRNHEYKHKSDHVIKTCKYCNQDFKKSEIYHHIERVHTKAGKVKCPYEECGLEVRETYLRTHIKKIHSEEATKICTVCGKKIKMSYFTDHEKIHEREKIKCNYCDMTFINEESRARHEEYRHHYIDKEVEERVELPDDFQDSDILIKCFVDGCNYVTHVPKDMRVHYVEEHGIVERKIMRFQCPHDGCSFLGRKKFHINVHYKRAHSNMEVYPCPMCGKRLASNASRVRHMRVHTGEKPFDCAVCKRSFNQKTPRNNHEKRIHNYHRPPVRRSGMIGPEREELEEEPQVHYLTAVSAEVIINP</sequence>
<dbReference type="GO" id="GO:0008270">
    <property type="term" value="F:zinc ion binding"/>
    <property type="evidence" value="ECO:0007669"/>
    <property type="project" value="UniProtKB-KW"/>
</dbReference>
<dbReference type="GO" id="GO:0006357">
    <property type="term" value="P:regulation of transcription by RNA polymerase II"/>
    <property type="evidence" value="ECO:0007669"/>
    <property type="project" value="TreeGrafter"/>
</dbReference>